<accession>A0A6J6D0T5</accession>
<dbReference type="HAMAP" id="MF_01405">
    <property type="entry name" value="Non_canon_purine_NTPase"/>
    <property type="match status" value="1"/>
</dbReference>
<evidence type="ECO:0000313" key="22">
    <source>
        <dbReference type="EMBL" id="CAB5021837.1"/>
    </source>
</evidence>
<dbReference type="InterPro" id="IPR002637">
    <property type="entry name" value="RdgB/HAM1"/>
</dbReference>
<dbReference type="GO" id="GO:0017111">
    <property type="term" value="F:ribonucleoside triphosphate phosphatase activity"/>
    <property type="evidence" value="ECO:0007669"/>
    <property type="project" value="InterPro"/>
</dbReference>
<proteinExistence type="inferred from homology"/>
<dbReference type="Gene3D" id="3.90.950.10">
    <property type="match status" value="1"/>
</dbReference>
<dbReference type="EMBL" id="CAFBRU010000015">
    <property type="protein sequence ID" value="CAB5106428.1"/>
    <property type="molecule type" value="Genomic_DNA"/>
</dbReference>
<evidence type="ECO:0000256" key="4">
    <source>
        <dbReference type="ARBA" id="ARBA00022723"/>
    </source>
</evidence>
<keyword evidence="6" id="KW-0378">Hydrolase</keyword>
<dbReference type="EMBL" id="CAFBPR010000070">
    <property type="protein sequence ID" value="CAB5021837.1"/>
    <property type="molecule type" value="Genomic_DNA"/>
</dbReference>
<evidence type="ECO:0000313" key="18">
    <source>
        <dbReference type="EMBL" id="CAB4595286.1"/>
    </source>
</evidence>
<comment type="subunit">
    <text evidence="3">Homodimer.</text>
</comment>
<dbReference type="GO" id="GO:0046872">
    <property type="term" value="F:metal ion binding"/>
    <property type="evidence" value="ECO:0007669"/>
    <property type="project" value="UniProtKB-KW"/>
</dbReference>
<dbReference type="GO" id="GO:0036222">
    <property type="term" value="F:XTP diphosphatase activity"/>
    <property type="evidence" value="ECO:0007669"/>
    <property type="project" value="UniProtKB-ARBA"/>
</dbReference>
<comment type="similarity">
    <text evidence="2">Belongs to the HAM1 NTPase family.</text>
</comment>
<evidence type="ECO:0000256" key="6">
    <source>
        <dbReference type="ARBA" id="ARBA00022801"/>
    </source>
</evidence>
<evidence type="ECO:0000313" key="17">
    <source>
        <dbReference type="EMBL" id="CAB4556935.1"/>
    </source>
</evidence>
<evidence type="ECO:0000256" key="11">
    <source>
        <dbReference type="ARBA" id="ARBA00066468"/>
    </source>
</evidence>
<dbReference type="EMBL" id="CAEZTE010000008">
    <property type="protein sequence ID" value="CAB4556935.1"/>
    <property type="molecule type" value="Genomic_DNA"/>
</dbReference>
<evidence type="ECO:0000256" key="3">
    <source>
        <dbReference type="ARBA" id="ARBA00011738"/>
    </source>
</evidence>
<dbReference type="EMBL" id="CAEZYN010000058">
    <property type="protein sequence ID" value="CAB4724424.1"/>
    <property type="molecule type" value="Genomic_DNA"/>
</dbReference>
<dbReference type="PANTHER" id="PTHR11067">
    <property type="entry name" value="INOSINE TRIPHOSPHATE PYROPHOSPHATASE/HAM1 PROTEIN"/>
    <property type="match status" value="1"/>
</dbReference>
<evidence type="ECO:0000256" key="13">
    <source>
        <dbReference type="ARBA" id="ARBA00075987"/>
    </source>
</evidence>
<dbReference type="PANTHER" id="PTHR11067:SF9">
    <property type="entry name" value="INOSINE TRIPHOSPHATE PYROPHOSPHATASE"/>
    <property type="match status" value="1"/>
</dbReference>
<dbReference type="EC" id="3.6.1.66" evidence="11"/>
<evidence type="ECO:0000256" key="9">
    <source>
        <dbReference type="ARBA" id="ARBA00051875"/>
    </source>
</evidence>
<dbReference type="GO" id="GO:0009146">
    <property type="term" value="P:purine nucleoside triphosphate catabolic process"/>
    <property type="evidence" value="ECO:0007669"/>
    <property type="project" value="UniProtKB-ARBA"/>
</dbReference>
<evidence type="ECO:0000256" key="1">
    <source>
        <dbReference type="ARBA" id="ARBA00001946"/>
    </source>
</evidence>
<evidence type="ECO:0000256" key="15">
    <source>
        <dbReference type="ARBA" id="ARBA00083186"/>
    </source>
</evidence>
<evidence type="ECO:0000313" key="19">
    <source>
        <dbReference type="EMBL" id="CAB4614798.1"/>
    </source>
</evidence>
<dbReference type="GO" id="GO:0000166">
    <property type="term" value="F:nucleotide binding"/>
    <property type="evidence" value="ECO:0007669"/>
    <property type="project" value="UniProtKB-KW"/>
</dbReference>
<name>A0A6J6D0T5_9ZZZZ</name>
<dbReference type="GO" id="GO:0036220">
    <property type="term" value="F:ITP diphosphatase activity"/>
    <property type="evidence" value="ECO:0007669"/>
    <property type="project" value="UniProtKB-EC"/>
</dbReference>
<dbReference type="GO" id="GO:0035870">
    <property type="term" value="F:dITP diphosphatase activity"/>
    <property type="evidence" value="ECO:0007669"/>
    <property type="project" value="UniProtKB-ARBA"/>
</dbReference>
<evidence type="ECO:0000313" key="23">
    <source>
        <dbReference type="EMBL" id="CAB5106428.1"/>
    </source>
</evidence>
<protein>
    <recommendedName>
        <fullName evidence="12">dITP/XTP pyrophosphatase</fullName>
        <ecNumber evidence="11">3.6.1.66</ecNumber>
    </recommendedName>
    <alternativeName>
        <fullName evidence="13">Non-canonical purine NTP pyrophosphatase</fullName>
    </alternativeName>
    <alternativeName>
        <fullName evidence="14">Non-standard purine NTP pyrophosphatase</fullName>
    </alternativeName>
    <alternativeName>
        <fullName evidence="16">Nucleoside-triphosphate diphosphatase</fullName>
    </alternativeName>
    <alternativeName>
        <fullName evidence="15">Nucleoside-triphosphate pyrophosphatase</fullName>
    </alternativeName>
</protein>
<keyword evidence="8" id="KW-0546">Nucleotide metabolism</keyword>
<comment type="catalytic activity">
    <reaction evidence="9">
        <text>dITP + H2O = dIMP + diphosphate + H(+)</text>
        <dbReference type="Rhea" id="RHEA:28342"/>
        <dbReference type="ChEBI" id="CHEBI:15377"/>
        <dbReference type="ChEBI" id="CHEBI:15378"/>
        <dbReference type="ChEBI" id="CHEBI:33019"/>
        <dbReference type="ChEBI" id="CHEBI:61194"/>
        <dbReference type="ChEBI" id="CHEBI:61382"/>
        <dbReference type="EC" id="3.6.1.66"/>
    </reaction>
</comment>
<keyword evidence="7" id="KW-0460">Magnesium</keyword>
<evidence type="ECO:0000313" key="21">
    <source>
        <dbReference type="EMBL" id="CAB4959186.1"/>
    </source>
</evidence>
<evidence type="ECO:0000256" key="12">
    <source>
        <dbReference type="ARBA" id="ARBA00071289"/>
    </source>
</evidence>
<dbReference type="EMBL" id="CAEZVA010000031">
    <property type="protein sequence ID" value="CAB4614798.1"/>
    <property type="molecule type" value="Genomic_DNA"/>
</dbReference>
<organism evidence="17">
    <name type="scientific">freshwater metagenome</name>
    <dbReference type="NCBI Taxonomy" id="449393"/>
    <lineage>
        <taxon>unclassified sequences</taxon>
        <taxon>metagenomes</taxon>
        <taxon>ecological metagenomes</taxon>
    </lineage>
</organism>
<dbReference type="GO" id="GO:0005829">
    <property type="term" value="C:cytosol"/>
    <property type="evidence" value="ECO:0007669"/>
    <property type="project" value="TreeGrafter"/>
</dbReference>
<evidence type="ECO:0000256" key="8">
    <source>
        <dbReference type="ARBA" id="ARBA00023080"/>
    </source>
</evidence>
<dbReference type="GO" id="GO:0009117">
    <property type="term" value="P:nucleotide metabolic process"/>
    <property type="evidence" value="ECO:0007669"/>
    <property type="project" value="UniProtKB-KW"/>
</dbReference>
<evidence type="ECO:0000256" key="5">
    <source>
        <dbReference type="ARBA" id="ARBA00022741"/>
    </source>
</evidence>
<dbReference type="SUPFAM" id="SSF52972">
    <property type="entry name" value="ITPase-like"/>
    <property type="match status" value="1"/>
</dbReference>
<sequence>MSKLVLASKNTGKIAELERLLSNLAADIKILGLADFPDLPEVVESGNSLSENAWLKARQISEFTNLPALADDSGLFIDALNGDPGIYSARYAGYGGSDAKMRDKLNIEKVLTQLANTPVGSRGAQFKTVVAFYQPAAGGHKAEHQMLGELKGEITQQSHGDNGFGYDPIFLPEGFDKTLAQLSPAVKDEISHRGRALRAIAPLLLELL</sequence>
<dbReference type="CDD" id="cd00515">
    <property type="entry name" value="HAM1"/>
    <property type="match status" value="1"/>
</dbReference>
<dbReference type="FunFam" id="3.90.950.10:FF:000001">
    <property type="entry name" value="dITP/XTP pyrophosphatase"/>
    <property type="match status" value="1"/>
</dbReference>
<dbReference type="InterPro" id="IPR020922">
    <property type="entry name" value="dITP/XTP_pyrophosphatase"/>
</dbReference>
<dbReference type="AlphaFoldDB" id="A0A6J6D0T5"/>
<dbReference type="EMBL" id="CAFBNV010000006">
    <property type="protein sequence ID" value="CAB4959186.1"/>
    <property type="molecule type" value="Genomic_DNA"/>
</dbReference>
<dbReference type="EMBL" id="CAEZUH010000055">
    <property type="protein sequence ID" value="CAB4595286.1"/>
    <property type="molecule type" value="Genomic_DNA"/>
</dbReference>
<gene>
    <name evidence="17" type="ORF">UFOPK1599_00267</name>
    <name evidence="18" type="ORF">UFOPK1798_00669</name>
    <name evidence="19" type="ORF">UFOPK1894_00544</name>
    <name evidence="20" type="ORF">UFOPK2715_00681</name>
    <name evidence="21" type="ORF">UFOPK3883_00158</name>
    <name evidence="22" type="ORF">UFOPK4125_00498</name>
    <name evidence="23" type="ORF">UFOPK4420_00256</name>
</gene>
<comment type="cofactor">
    <cofactor evidence="1">
        <name>Mg(2+)</name>
        <dbReference type="ChEBI" id="CHEBI:18420"/>
    </cofactor>
</comment>
<evidence type="ECO:0000256" key="2">
    <source>
        <dbReference type="ARBA" id="ARBA00008023"/>
    </source>
</evidence>
<keyword evidence="4" id="KW-0479">Metal-binding</keyword>
<evidence type="ECO:0000256" key="16">
    <source>
        <dbReference type="ARBA" id="ARBA00083635"/>
    </source>
</evidence>
<comment type="catalytic activity">
    <reaction evidence="10">
        <text>XTP + H2O = XMP + diphosphate + H(+)</text>
        <dbReference type="Rhea" id="RHEA:28610"/>
        <dbReference type="ChEBI" id="CHEBI:15377"/>
        <dbReference type="ChEBI" id="CHEBI:15378"/>
        <dbReference type="ChEBI" id="CHEBI:33019"/>
        <dbReference type="ChEBI" id="CHEBI:57464"/>
        <dbReference type="ChEBI" id="CHEBI:61314"/>
        <dbReference type="EC" id="3.6.1.66"/>
    </reaction>
</comment>
<dbReference type="Pfam" id="PF01725">
    <property type="entry name" value="Ham1p_like"/>
    <property type="match status" value="1"/>
</dbReference>
<evidence type="ECO:0000256" key="7">
    <source>
        <dbReference type="ARBA" id="ARBA00022842"/>
    </source>
</evidence>
<evidence type="ECO:0000256" key="10">
    <source>
        <dbReference type="ARBA" id="ARBA00052017"/>
    </source>
</evidence>
<evidence type="ECO:0000256" key="14">
    <source>
        <dbReference type="ARBA" id="ARBA00078805"/>
    </source>
</evidence>
<evidence type="ECO:0000313" key="20">
    <source>
        <dbReference type="EMBL" id="CAB4724424.1"/>
    </source>
</evidence>
<dbReference type="NCBIfam" id="TIGR00042">
    <property type="entry name" value="RdgB/HAM1 family non-canonical purine NTP pyrophosphatase"/>
    <property type="match status" value="1"/>
</dbReference>
<dbReference type="InterPro" id="IPR029001">
    <property type="entry name" value="ITPase-like_fam"/>
</dbReference>
<reference evidence="17" key="1">
    <citation type="submission" date="2020-05" db="EMBL/GenBank/DDBJ databases">
        <authorList>
            <person name="Chiriac C."/>
            <person name="Salcher M."/>
            <person name="Ghai R."/>
            <person name="Kavagutti S V."/>
        </authorList>
    </citation>
    <scope>NUCLEOTIDE SEQUENCE</scope>
</reference>
<keyword evidence="5" id="KW-0547">Nucleotide-binding</keyword>